<feature type="transmembrane region" description="Helical" evidence="7">
    <location>
        <begin position="175"/>
        <end position="194"/>
    </location>
</feature>
<evidence type="ECO:0000313" key="9">
    <source>
        <dbReference type="EMBL" id="AKQ45531.1"/>
    </source>
</evidence>
<comment type="subcellular location">
    <subcellularLocation>
        <location evidence="1">Cell membrane</location>
        <topology evidence="1">Multi-pass membrane protein</topology>
    </subcellularLocation>
</comment>
<keyword evidence="10" id="KW-1185">Reference proteome</keyword>
<name>A0A0H4W531_9BACT</name>
<dbReference type="KEGG" id="ruf:TH63_07545"/>
<dbReference type="InterPro" id="IPR020846">
    <property type="entry name" value="MFS_dom"/>
</dbReference>
<dbReference type="InterPro" id="IPR050171">
    <property type="entry name" value="MFS_Transporters"/>
</dbReference>
<evidence type="ECO:0000313" key="10">
    <source>
        <dbReference type="Proteomes" id="UP000036458"/>
    </source>
</evidence>
<dbReference type="EMBL" id="CP010777">
    <property type="protein sequence ID" value="AKQ45531.1"/>
    <property type="molecule type" value="Genomic_DNA"/>
</dbReference>
<dbReference type="InterPro" id="IPR036259">
    <property type="entry name" value="MFS_trans_sf"/>
</dbReference>
<dbReference type="PANTHER" id="PTHR23517">
    <property type="entry name" value="RESISTANCE PROTEIN MDTM, PUTATIVE-RELATED-RELATED"/>
    <property type="match status" value="1"/>
</dbReference>
<evidence type="ECO:0000256" key="1">
    <source>
        <dbReference type="ARBA" id="ARBA00004651"/>
    </source>
</evidence>
<keyword evidence="5 7" id="KW-1133">Transmembrane helix</keyword>
<dbReference type="GO" id="GO:0022857">
    <property type="term" value="F:transmembrane transporter activity"/>
    <property type="evidence" value="ECO:0007669"/>
    <property type="project" value="InterPro"/>
</dbReference>
<dbReference type="OrthoDB" id="9810492at2"/>
<proteinExistence type="predicted"/>
<feature type="transmembrane region" description="Helical" evidence="7">
    <location>
        <begin position="149"/>
        <end position="169"/>
    </location>
</feature>
<feature type="transmembrane region" description="Helical" evidence="7">
    <location>
        <begin position="85"/>
        <end position="102"/>
    </location>
</feature>
<feature type="transmembrane region" description="Helical" evidence="7">
    <location>
        <begin position="46"/>
        <end position="65"/>
    </location>
</feature>
<dbReference type="AlphaFoldDB" id="A0A0H4W531"/>
<evidence type="ECO:0000256" key="3">
    <source>
        <dbReference type="ARBA" id="ARBA00022475"/>
    </source>
</evidence>
<dbReference type="PATRIC" id="fig|1379910.4.peg.1651"/>
<accession>A0A0H4W531</accession>
<feature type="transmembrane region" description="Helical" evidence="7">
    <location>
        <begin position="360"/>
        <end position="391"/>
    </location>
</feature>
<feature type="domain" description="Major facilitator superfamily (MFS) profile" evidence="8">
    <location>
        <begin position="1"/>
        <end position="198"/>
    </location>
</feature>
<dbReference type="STRING" id="1379910.TH63_07545"/>
<keyword evidence="3" id="KW-1003">Cell membrane</keyword>
<dbReference type="Gene3D" id="1.20.1250.20">
    <property type="entry name" value="MFS general substrate transporter like domains"/>
    <property type="match status" value="2"/>
</dbReference>
<evidence type="ECO:0000256" key="5">
    <source>
        <dbReference type="ARBA" id="ARBA00022989"/>
    </source>
</evidence>
<dbReference type="PROSITE" id="PS50850">
    <property type="entry name" value="MFS"/>
    <property type="match status" value="2"/>
</dbReference>
<feature type="transmembrane region" description="Helical" evidence="7">
    <location>
        <begin position="16"/>
        <end position="34"/>
    </location>
</feature>
<keyword evidence="2" id="KW-0813">Transport</keyword>
<dbReference type="InterPro" id="IPR011701">
    <property type="entry name" value="MFS"/>
</dbReference>
<keyword evidence="6 7" id="KW-0472">Membrane</keyword>
<evidence type="ECO:0000256" key="4">
    <source>
        <dbReference type="ARBA" id="ARBA00022692"/>
    </source>
</evidence>
<dbReference type="Pfam" id="PF07690">
    <property type="entry name" value="MFS_1"/>
    <property type="match status" value="2"/>
</dbReference>
<evidence type="ECO:0000256" key="6">
    <source>
        <dbReference type="ARBA" id="ARBA00023136"/>
    </source>
</evidence>
<sequence>MTHPASATLGLRENAFQFWLLVVVNGFVGAMVGLERSVIPEFAETNFGITGTTAVLSFIVAFGLAKSGANLMMGRLTKRFTRKQLLTFGWLLALPVPWLLLYAQSWTWVIVANILLGLNQGLAWSATVVMKIDLVGEKNRGLAMGINEFAGYLSVGVVSFLAGYIASTTGNVTNAFLPGIAFSIIGLLLTVFLVKDTHGHVQTEASQTAVPLLLNIWKDTTWRHANLGPVTLNGFVNNLNDGILWGLLPVLLASKNYSLSEIGLLAGIYPAVWGLGQLGTGKLGDVFCKKQLLSLGMITQGIGIGLLLFADSYPILLGALVLLGLGTALVYPNFLAVVAENTHPHQRPQSLGIFRFWRDFGYVVGAVAAGVFSSLFGIGAVLVGTAVLTVAAGVVSEVRMSCSGRRLWPGKKKESLVAGSC</sequence>
<evidence type="ECO:0000259" key="8">
    <source>
        <dbReference type="PROSITE" id="PS50850"/>
    </source>
</evidence>
<dbReference type="SUPFAM" id="SSF103473">
    <property type="entry name" value="MFS general substrate transporter"/>
    <property type="match status" value="2"/>
</dbReference>
<feature type="domain" description="Major facilitator superfamily (MFS) profile" evidence="8">
    <location>
        <begin position="226"/>
        <end position="421"/>
    </location>
</feature>
<reference evidence="9 10" key="1">
    <citation type="submission" date="2015-01" db="EMBL/GenBank/DDBJ databases">
        <title>Rufibacter sp./DG31D/ whole genome sequencing.</title>
        <authorList>
            <person name="Kim M.K."/>
            <person name="Srinivasan S."/>
            <person name="Lee J.-J."/>
        </authorList>
    </citation>
    <scope>NUCLEOTIDE SEQUENCE [LARGE SCALE GENOMIC DNA]</scope>
    <source>
        <strain evidence="9 10">DG31D</strain>
    </source>
</reference>
<protein>
    <submittedName>
        <fullName evidence="9">MFS transporter</fullName>
    </submittedName>
</protein>
<organism evidence="9 10">
    <name type="scientific">Rufibacter radiotolerans</name>
    <dbReference type="NCBI Taxonomy" id="1379910"/>
    <lineage>
        <taxon>Bacteria</taxon>
        <taxon>Pseudomonadati</taxon>
        <taxon>Bacteroidota</taxon>
        <taxon>Cytophagia</taxon>
        <taxon>Cytophagales</taxon>
        <taxon>Hymenobacteraceae</taxon>
        <taxon>Rufibacter</taxon>
    </lineage>
</organism>
<gene>
    <name evidence="9" type="ORF">TH63_07545</name>
</gene>
<dbReference type="GO" id="GO:0005886">
    <property type="term" value="C:plasma membrane"/>
    <property type="evidence" value="ECO:0007669"/>
    <property type="project" value="UniProtKB-SubCell"/>
</dbReference>
<feature type="transmembrane region" description="Helical" evidence="7">
    <location>
        <begin position="316"/>
        <end position="339"/>
    </location>
</feature>
<evidence type="ECO:0000256" key="7">
    <source>
        <dbReference type="SAM" id="Phobius"/>
    </source>
</evidence>
<dbReference type="Proteomes" id="UP000036458">
    <property type="component" value="Chromosome"/>
</dbReference>
<dbReference type="RefSeq" id="WP_048920411.1">
    <property type="nucleotide sequence ID" value="NZ_CP010777.1"/>
</dbReference>
<keyword evidence="4 7" id="KW-0812">Transmembrane</keyword>
<evidence type="ECO:0000256" key="2">
    <source>
        <dbReference type="ARBA" id="ARBA00022448"/>
    </source>
</evidence>
<feature type="transmembrane region" description="Helical" evidence="7">
    <location>
        <begin position="108"/>
        <end position="129"/>
    </location>
</feature>
<dbReference type="PANTHER" id="PTHR23517:SF3">
    <property type="entry name" value="INTEGRAL MEMBRANE TRANSPORT PROTEIN"/>
    <property type="match status" value="1"/>
</dbReference>
<feature type="transmembrane region" description="Helical" evidence="7">
    <location>
        <begin position="292"/>
        <end position="310"/>
    </location>
</feature>